<dbReference type="KEGG" id="tva:4773954"/>
<name>A2DUA9_TRIV3</name>
<dbReference type="GO" id="GO:0005829">
    <property type="term" value="C:cytosol"/>
    <property type="evidence" value="ECO:0000318"/>
    <property type="project" value="GO_Central"/>
</dbReference>
<feature type="domain" description="Aspartate/glutamate/uridylate kinase" evidence="4">
    <location>
        <begin position="54"/>
        <end position="347"/>
    </location>
</feature>
<dbReference type="CDD" id="cd04235">
    <property type="entry name" value="AAK_CK"/>
    <property type="match status" value="1"/>
</dbReference>
<evidence type="ECO:0000256" key="3">
    <source>
        <dbReference type="ARBA" id="ARBA00022777"/>
    </source>
</evidence>
<dbReference type="SUPFAM" id="SSF53633">
    <property type="entry name" value="Carbamate kinase-like"/>
    <property type="match status" value="1"/>
</dbReference>
<dbReference type="InterPro" id="IPR003964">
    <property type="entry name" value="Carb_kinase"/>
</dbReference>
<organism evidence="5 6">
    <name type="scientific">Trichomonas vaginalis (strain ATCC PRA-98 / G3)</name>
    <dbReference type="NCBI Taxonomy" id="412133"/>
    <lineage>
        <taxon>Eukaryota</taxon>
        <taxon>Metamonada</taxon>
        <taxon>Parabasalia</taxon>
        <taxon>Trichomonadida</taxon>
        <taxon>Trichomonadidae</taxon>
        <taxon>Trichomonas</taxon>
    </lineage>
</organism>
<dbReference type="PANTHER" id="PTHR30409:SF1">
    <property type="entry name" value="CARBAMATE KINASE-RELATED"/>
    <property type="match status" value="1"/>
</dbReference>
<protein>
    <submittedName>
        <fullName evidence="5">Carbamate kinase, putative</fullName>
    </submittedName>
</protein>
<dbReference type="OrthoDB" id="36544at2759"/>
<dbReference type="GO" id="GO:0008804">
    <property type="term" value="F:carbamate kinase activity"/>
    <property type="evidence" value="ECO:0000318"/>
    <property type="project" value="GO_Central"/>
</dbReference>
<evidence type="ECO:0000256" key="2">
    <source>
        <dbReference type="ARBA" id="ARBA00022679"/>
    </source>
</evidence>
<dbReference type="AlphaFoldDB" id="A2DUA9"/>
<dbReference type="RefSeq" id="XP_001328170.1">
    <property type="nucleotide sequence ID" value="XM_001328135.1"/>
</dbReference>
<sequence length="367" mass="40159">MMSRILIDDGERSIIILSIFESIKIFEGAQRILKDHENDENDGFSKSRHFYFSMRIVVALGGNALLQRGMKGTFQDQQAACRLAMSQIVKIVKDGNELVMTHGNGPQCGAIFLQNVAGEQEKVPAMPLHVCGAETQGFLGELLQQELDGALRAEGIKKNVVSIVTQSFVDPKDPAFQNPTKPIGPFYSKEEAEFLRNERGYNMVEDAGRGYRMIVPSPVPQKFVEEEAIKTLVNSGFIVVCSGGGGIPVILDEQENRIKGVDAVIDKDLGASVLAAATNADAFMILTDVPEALLNYRKENETAIRQATVAEMEKYIEEGHFIKGSMLPKVQACLRFVKSTGKPALITALDCALQALKGERGTKIVPN</sequence>
<accession>A2DUA9</accession>
<dbReference type="NCBIfam" id="TIGR00746">
    <property type="entry name" value="arcC"/>
    <property type="match status" value="1"/>
</dbReference>
<dbReference type="Pfam" id="PF00696">
    <property type="entry name" value="AA_kinase"/>
    <property type="match status" value="1"/>
</dbReference>
<dbReference type="NCBIfam" id="NF009007">
    <property type="entry name" value="PRK12352.1"/>
    <property type="match status" value="1"/>
</dbReference>
<dbReference type="VEuPathDB" id="TrichDB:TVAGG3_0595540"/>
<dbReference type="Proteomes" id="UP000001542">
    <property type="component" value="Unassembled WGS sequence"/>
</dbReference>
<reference evidence="5" key="1">
    <citation type="submission" date="2006-10" db="EMBL/GenBank/DDBJ databases">
        <authorList>
            <person name="Amadeo P."/>
            <person name="Zhao Q."/>
            <person name="Wortman J."/>
            <person name="Fraser-Liggett C."/>
            <person name="Carlton J."/>
        </authorList>
    </citation>
    <scope>NUCLEOTIDE SEQUENCE</scope>
    <source>
        <strain evidence="5">G3</strain>
    </source>
</reference>
<proteinExistence type="inferred from homology"/>
<evidence type="ECO:0000313" key="6">
    <source>
        <dbReference type="Proteomes" id="UP000001542"/>
    </source>
</evidence>
<dbReference type="PRINTS" id="PR01469">
    <property type="entry name" value="CARBMTKINASE"/>
</dbReference>
<dbReference type="SMR" id="A2DUA9"/>
<keyword evidence="3 5" id="KW-0418">Kinase</keyword>
<evidence type="ECO:0000313" key="5">
    <source>
        <dbReference type="EMBL" id="EAY15947.1"/>
    </source>
</evidence>
<evidence type="ECO:0000256" key="1">
    <source>
        <dbReference type="ARBA" id="ARBA00011066"/>
    </source>
</evidence>
<reference evidence="5" key="2">
    <citation type="journal article" date="2007" name="Science">
        <title>Draft genome sequence of the sexually transmitted pathogen Trichomonas vaginalis.</title>
        <authorList>
            <person name="Carlton J.M."/>
            <person name="Hirt R.P."/>
            <person name="Silva J.C."/>
            <person name="Delcher A.L."/>
            <person name="Schatz M."/>
            <person name="Zhao Q."/>
            <person name="Wortman J.R."/>
            <person name="Bidwell S.L."/>
            <person name="Alsmark U.C.M."/>
            <person name="Besteiro S."/>
            <person name="Sicheritz-Ponten T."/>
            <person name="Noel C.J."/>
            <person name="Dacks J.B."/>
            <person name="Foster P.G."/>
            <person name="Simillion C."/>
            <person name="Van de Peer Y."/>
            <person name="Miranda-Saavedra D."/>
            <person name="Barton G.J."/>
            <person name="Westrop G.D."/>
            <person name="Mueller S."/>
            <person name="Dessi D."/>
            <person name="Fiori P.L."/>
            <person name="Ren Q."/>
            <person name="Paulsen I."/>
            <person name="Zhang H."/>
            <person name="Bastida-Corcuera F.D."/>
            <person name="Simoes-Barbosa A."/>
            <person name="Brown M.T."/>
            <person name="Hayes R.D."/>
            <person name="Mukherjee M."/>
            <person name="Okumura C.Y."/>
            <person name="Schneider R."/>
            <person name="Smith A.J."/>
            <person name="Vanacova S."/>
            <person name="Villalvazo M."/>
            <person name="Haas B.J."/>
            <person name="Pertea M."/>
            <person name="Feldblyum T.V."/>
            <person name="Utterback T.R."/>
            <person name="Shu C.L."/>
            <person name="Osoegawa K."/>
            <person name="de Jong P.J."/>
            <person name="Hrdy I."/>
            <person name="Horvathova L."/>
            <person name="Zubacova Z."/>
            <person name="Dolezal P."/>
            <person name="Malik S.B."/>
            <person name="Logsdon J.M. Jr."/>
            <person name="Henze K."/>
            <person name="Gupta A."/>
            <person name="Wang C.C."/>
            <person name="Dunne R.L."/>
            <person name="Upcroft J.A."/>
            <person name="Upcroft P."/>
            <person name="White O."/>
            <person name="Salzberg S.L."/>
            <person name="Tang P."/>
            <person name="Chiu C.-H."/>
            <person name="Lee Y.-S."/>
            <person name="Embley T.M."/>
            <person name="Coombs G.H."/>
            <person name="Mottram J.C."/>
            <person name="Tachezy J."/>
            <person name="Fraser-Liggett C.M."/>
            <person name="Johnson P.J."/>
        </authorList>
    </citation>
    <scope>NUCLEOTIDE SEQUENCE [LARGE SCALE GENOMIC DNA]</scope>
    <source>
        <strain evidence="5">G3</strain>
    </source>
</reference>
<dbReference type="EMBL" id="DS113248">
    <property type="protein sequence ID" value="EAY15947.1"/>
    <property type="molecule type" value="Genomic_DNA"/>
</dbReference>
<keyword evidence="2" id="KW-0808">Transferase</keyword>
<dbReference type="GO" id="GO:0019546">
    <property type="term" value="P:L-arginine deiminase pathway"/>
    <property type="evidence" value="ECO:0000318"/>
    <property type="project" value="GO_Central"/>
</dbReference>
<comment type="similarity">
    <text evidence="1">Belongs to the carbamate kinase family.</text>
</comment>
<evidence type="ECO:0000259" key="4">
    <source>
        <dbReference type="Pfam" id="PF00696"/>
    </source>
</evidence>
<dbReference type="Gene3D" id="3.40.1160.10">
    <property type="entry name" value="Acetylglutamate kinase-like"/>
    <property type="match status" value="1"/>
</dbReference>
<dbReference type="InterPro" id="IPR036393">
    <property type="entry name" value="AceGlu_kinase-like_sf"/>
</dbReference>
<dbReference type="STRING" id="5722.A2DUA9"/>
<gene>
    <name evidence="5" type="ORF">TVAG_261970</name>
</gene>
<dbReference type="PANTHER" id="PTHR30409">
    <property type="entry name" value="CARBAMATE KINASE"/>
    <property type="match status" value="1"/>
</dbReference>
<dbReference type="VEuPathDB" id="TrichDB:TVAG_261970"/>
<dbReference type="OMA" id="DWCGAQT"/>
<dbReference type="InParanoid" id="A2DUA9"/>
<dbReference type="InterPro" id="IPR001048">
    <property type="entry name" value="Asp/Glu/Uridylate_kinase"/>
</dbReference>
<dbReference type="FunFam" id="3.40.1160.10:FF:000007">
    <property type="entry name" value="Carbamate kinase"/>
    <property type="match status" value="1"/>
</dbReference>
<keyword evidence="6" id="KW-1185">Reference proteome</keyword>